<organism evidence="6 7">
    <name type="scientific">Derxia gummosa DSM 723</name>
    <dbReference type="NCBI Taxonomy" id="1121388"/>
    <lineage>
        <taxon>Bacteria</taxon>
        <taxon>Pseudomonadati</taxon>
        <taxon>Pseudomonadota</taxon>
        <taxon>Betaproteobacteria</taxon>
        <taxon>Burkholderiales</taxon>
        <taxon>Alcaligenaceae</taxon>
        <taxon>Derxia</taxon>
    </lineage>
</organism>
<evidence type="ECO:0000259" key="5">
    <source>
        <dbReference type="Pfam" id="PF25954"/>
    </source>
</evidence>
<feature type="domain" description="CusB-like beta-barrel" evidence="5">
    <location>
        <begin position="258"/>
        <end position="330"/>
    </location>
</feature>
<keyword evidence="2" id="KW-0175">Coiled coil</keyword>
<dbReference type="Pfam" id="PF25954">
    <property type="entry name" value="Beta-barrel_RND_2"/>
    <property type="match status" value="1"/>
</dbReference>
<feature type="compositionally biased region" description="Pro residues" evidence="3">
    <location>
        <begin position="1"/>
        <end position="10"/>
    </location>
</feature>
<feature type="domain" description="Multidrug resistance protein MdtA-like barrel-sandwich hybrid" evidence="4">
    <location>
        <begin position="91"/>
        <end position="235"/>
    </location>
</feature>
<dbReference type="SUPFAM" id="SSF111369">
    <property type="entry name" value="HlyD-like secretion proteins"/>
    <property type="match status" value="1"/>
</dbReference>
<comment type="similarity">
    <text evidence="1">Belongs to the membrane fusion protein (MFP) (TC 8.A.1) family.</text>
</comment>
<name>A0A8B6X841_9BURK</name>
<reference evidence="7" key="1">
    <citation type="journal article" date="2020" name="Future Microbiol.">
        <title>RND efflux pumps in Gram-negative bacteria; regulation, structure and role in antibiotic resistance.</title>
        <authorList>
            <person name="Colclough A.L."/>
            <person name="Alav I."/>
            <person name="Whittle E.E."/>
            <person name="Pugh H.L."/>
            <person name="Darby E.M."/>
            <person name="Legood S.W."/>
            <person name="McNeil H.E."/>
            <person name="Blair J.M."/>
        </authorList>
    </citation>
    <scope>NUCLEOTIDE SEQUENCE</scope>
</reference>
<feature type="coiled-coil region" evidence="2">
    <location>
        <begin position="130"/>
        <end position="164"/>
    </location>
</feature>
<sequence length="413" mass="43477">MADQPSPPASAPALGALRIDRDPQRGTPPRRRGRWKWALGALVVAAAVGAGVLRSANAPREVELATVALAWPSQGITELNATGRVVAQTRANVSSKATGRLMELNVTEGQAVKAGDVIARLESAEADAARQQAAAAIRQARANLEQGEAERTNAEAELARTRDLARQNFVSQSAVDAAAARADKARATIGSLRAAIGVAEANARTAEVAFEYTLIRAPFDGVVLTKNANVGDILTPFSAAAGTTGAVVSMADMRTLEVEADVAESGLAKVHVGQSAEIQLDAWPDLRLEGRVNRIVPTVDRSKATLLVKVSFVDRDERVLPDMNAKIAFLARALAAEERKPVVAVRREAVVEREGRRGVFVAGADGKAGFVPVTTGTALGDLVQAEGLKPGDRVVLRPDERLRDGAAVVARKD</sequence>
<evidence type="ECO:0000313" key="7">
    <source>
        <dbReference type="RefSeq" id="WP_034409987.1"/>
    </source>
</evidence>
<proteinExistence type="inferred from homology"/>
<evidence type="ECO:0000313" key="6">
    <source>
        <dbReference type="Proteomes" id="UP000675920"/>
    </source>
</evidence>
<dbReference type="PANTHER" id="PTHR30469">
    <property type="entry name" value="MULTIDRUG RESISTANCE PROTEIN MDTA"/>
    <property type="match status" value="1"/>
</dbReference>
<evidence type="ECO:0000256" key="2">
    <source>
        <dbReference type="SAM" id="Coils"/>
    </source>
</evidence>
<feature type="region of interest" description="Disordered" evidence="3">
    <location>
        <begin position="1"/>
        <end position="32"/>
    </location>
</feature>
<dbReference type="InterPro" id="IPR058625">
    <property type="entry name" value="MdtA-like_BSH"/>
</dbReference>
<dbReference type="Gene3D" id="2.40.30.170">
    <property type="match status" value="1"/>
</dbReference>
<dbReference type="Gene3D" id="2.40.420.20">
    <property type="match status" value="1"/>
</dbReference>
<dbReference type="Gene3D" id="2.40.50.100">
    <property type="match status" value="1"/>
</dbReference>
<evidence type="ECO:0000256" key="3">
    <source>
        <dbReference type="SAM" id="MobiDB-lite"/>
    </source>
</evidence>
<dbReference type="PANTHER" id="PTHR30469:SF38">
    <property type="entry name" value="HLYD FAMILY SECRETION PROTEIN"/>
    <property type="match status" value="1"/>
</dbReference>
<dbReference type="RefSeq" id="WP_034409987.1">
    <property type="nucleotide sequence ID" value="NZ_AXWS01000001.1"/>
</dbReference>
<protein>
    <submittedName>
        <fullName evidence="7">Efflux RND transporter periplasmic adaptor subunit</fullName>
    </submittedName>
</protein>
<dbReference type="AlphaFoldDB" id="A0A8B6X841"/>
<dbReference type="Proteomes" id="UP000675920">
    <property type="component" value="Unplaced"/>
</dbReference>
<dbReference type="Pfam" id="PF25917">
    <property type="entry name" value="BSH_RND"/>
    <property type="match status" value="1"/>
</dbReference>
<evidence type="ECO:0000259" key="4">
    <source>
        <dbReference type="Pfam" id="PF25917"/>
    </source>
</evidence>
<dbReference type="NCBIfam" id="TIGR01730">
    <property type="entry name" value="RND_mfp"/>
    <property type="match status" value="1"/>
</dbReference>
<dbReference type="InterPro" id="IPR006143">
    <property type="entry name" value="RND_pump_MFP"/>
</dbReference>
<accession>A0A8B6X841</accession>
<dbReference type="GO" id="GO:1990281">
    <property type="term" value="C:efflux pump complex"/>
    <property type="evidence" value="ECO:0007669"/>
    <property type="project" value="TreeGrafter"/>
</dbReference>
<dbReference type="Gene3D" id="1.10.287.470">
    <property type="entry name" value="Helix hairpin bin"/>
    <property type="match status" value="1"/>
</dbReference>
<keyword evidence="6" id="KW-1185">Reference proteome</keyword>
<dbReference type="InterPro" id="IPR058792">
    <property type="entry name" value="Beta-barrel_RND_2"/>
</dbReference>
<dbReference type="OrthoDB" id="9784484at2"/>
<evidence type="ECO:0000256" key="1">
    <source>
        <dbReference type="ARBA" id="ARBA00009477"/>
    </source>
</evidence>
<dbReference type="FunFam" id="2.40.30.170:FF:000010">
    <property type="entry name" value="Efflux RND transporter periplasmic adaptor subunit"/>
    <property type="match status" value="1"/>
</dbReference>
<reference evidence="7" key="2">
    <citation type="submission" date="2025-08" db="UniProtKB">
        <authorList>
            <consortium name="RefSeq"/>
        </authorList>
    </citation>
    <scope>IDENTIFICATION</scope>
</reference>
<dbReference type="GO" id="GO:0015562">
    <property type="term" value="F:efflux transmembrane transporter activity"/>
    <property type="evidence" value="ECO:0007669"/>
    <property type="project" value="TreeGrafter"/>
</dbReference>